<dbReference type="AlphaFoldDB" id="A0A2U1L238"/>
<dbReference type="OrthoDB" id="531455at2759"/>
<gene>
    <name evidence="1" type="ORF">CTI12_AA539100</name>
</gene>
<name>A0A2U1L238_ARTAN</name>
<dbReference type="PANTHER" id="PTHR42782">
    <property type="entry name" value="SI:CH73-314G15.3"/>
    <property type="match status" value="1"/>
</dbReference>
<dbReference type="InterPro" id="IPR007402">
    <property type="entry name" value="DUF455"/>
</dbReference>
<sequence>MFFADFAYVADDEIRHFAWCSQRLAELGFSDLKFHFQTMLLIMLSYGDMPAHNLLWRECEKSSDDVVCSVGCDSTCSVFSVLLLLRGCLEAHLQSDYATCRFRIQKIRMGLVNMEARGLDAGPRVVQKLIGFGDCRTSNIFAKIAEEEVAHVAVDLLKEYSVEVKGPFSYTSSSYGSDGTNKELTIREKLVELVGDRDDDFNMRLGKKMKVPKLLTVAQKRNIKRQSYKKGSLLT</sequence>
<comment type="caution">
    <text evidence="1">The sequence shown here is derived from an EMBL/GenBank/DDBJ whole genome shotgun (WGS) entry which is preliminary data.</text>
</comment>
<proteinExistence type="predicted"/>
<protein>
    <submittedName>
        <fullName evidence="1">Ferritin/ribonucleotide reductase-like protein</fullName>
    </submittedName>
</protein>
<accession>A0A2U1L238</accession>
<evidence type="ECO:0000313" key="2">
    <source>
        <dbReference type="Proteomes" id="UP000245207"/>
    </source>
</evidence>
<keyword evidence="2" id="KW-1185">Reference proteome</keyword>
<dbReference type="EMBL" id="PKPP01012025">
    <property type="protein sequence ID" value="PWA43082.1"/>
    <property type="molecule type" value="Genomic_DNA"/>
</dbReference>
<reference evidence="1 2" key="1">
    <citation type="journal article" date="2018" name="Mol. Plant">
        <title>The genome of Artemisia annua provides insight into the evolution of Asteraceae family and artemisinin biosynthesis.</title>
        <authorList>
            <person name="Shen Q."/>
            <person name="Zhang L."/>
            <person name="Liao Z."/>
            <person name="Wang S."/>
            <person name="Yan T."/>
            <person name="Shi P."/>
            <person name="Liu M."/>
            <person name="Fu X."/>
            <person name="Pan Q."/>
            <person name="Wang Y."/>
            <person name="Lv Z."/>
            <person name="Lu X."/>
            <person name="Zhang F."/>
            <person name="Jiang W."/>
            <person name="Ma Y."/>
            <person name="Chen M."/>
            <person name="Hao X."/>
            <person name="Li L."/>
            <person name="Tang Y."/>
            <person name="Lv G."/>
            <person name="Zhou Y."/>
            <person name="Sun X."/>
            <person name="Brodelius P.E."/>
            <person name="Rose J.K.C."/>
            <person name="Tang K."/>
        </authorList>
    </citation>
    <scope>NUCLEOTIDE SEQUENCE [LARGE SCALE GENOMIC DNA]</scope>
    <source>
        <strain evidence="2">cv. Huhao1</strain>
        <tissue evidence="1">Leaf</tissue>
    </source>
</reference>
<dbReference type="Proteomes" id="UP000245207">
    <property type="component" value="Unassembled WGS sequence"/>
</dbReference>
<dbReference type="PANTHER" id="PTHR42782:SF4">
    <property type="entry name" value="DUF455 DOMAIN-CONTAINING PROTEIN"/>
    <property type="match status" value="1"/>
</dbReference>
<organism evidence="1 2">
    <name type="scientific">Artemisia annua</name>
    <name type="common">Sweet wormwood</name>
    <dbReference type="NCBI Taxonomy" id="35608"/>
    <lineage>
        <taxon>Eukaryota</taxon>
        <taxon>Viridiplantae</taxon>
        <taxon>Streptophyta</taxon>
        <taxon>Embryophyta</taxon>
        <taxon>Tracheophyta</taxon>
        <taxon>Spermatophyta</taxon>
        <taxon>Magnoliopsida</taxon>
        <taxon>eudicotyledons</taxon>
        <taxon>Gunneridae</taxon>
        <taxon>Pentapetalae</taxon>
        <taxon>asterids</taxon>
        <taxon>campanulids</taxon>
        <taxon>Asterales</taxon>
        <taxon>Asteraceae</taxon>
        <taxon>Asteroideae</taxon>
        <taxon>Anthemideae</taxon>
        <taxon>Artemisiinae</taxon>
        <taxon>Artemisia</taxon>
    </lineage>
</organism>
<dbReference type="Pfam" id="PF04305">
    <property type="entry name" value="DUF455"/>
    <property type="match status" value="2"/>
</dbReference>
<dbReference type="CDD" id="cd00657">
    <property type="entry name" value="Ferritin_like"/>
    <property type="match status" value="1"/>
</dbReference>
<dbReference type="STRING" id="35608.A0A2U1L238"/>
<evidence type="ECO:0000313" key="1">
    <source>
        <dbReference type="EMBL" id="PWA43082.1"/>
    </source>
</evidence>